<evidence type="ECO:0000256" key="5">
    <source>
        <dbReference type="ARBA" id="ARBA00022826"/>
    </source>
</evidence>
<keyword evidence="9 11" id="KW-0472">Membrane</keyword>
<feature type="transmembrane region" description="Helical" evidence="11">
    <location>
        <begin position="32"/>
        <end position="52"/>
    </location>
</feature>
<evidence type="ECO:0000259" key="12">
    <source>
        <dbReference type="Pfam" id="PF00520"/>
    </source>
</evidence>
<evidence type="ECO:0000256" key="2">
    <source>
        <dbReference type="ARBA" id="ARBA00022448"/>
    </source>
</evidence>
<dbReference type="RefSeq" id="WP_345466963.1">
    <property type="nucleotide sequence ID" value="NZ_BAABRP010000016.1"/>
</dbReference>
<feature type="transmembrane region" description="Helical" evidence="11">
    <location>
        <begin position="155"/>
        <end position="176"/>
    </location>
</feature>
<evidence type="ECO:0000256" key="4">
    <source>
        <dbReference type="ARBA" id="ARBA00022692"/>
    </source>
</evidence>
<evidence type="ECO:0000256" key="3">
    <source>
        <dbReference type="ARBA" id="ARBA00022538"/>
    </source>
</evidence>
<keyword evidence="8" id="KW-0406">Ion transport</keyword>
<keyword evidence="4 11" id="KW-0812">Transmembrane</keyword>
<reference evidence="13 14" key="1">
    <citation type="submission" date="2024-02" db="EMBL/GenBank/DDBJ databases">
        <title>Deinococcus carri NBRC 110142.</title>
        <authorList>
            <person name="Ichikawa N."/>
            <person name="Katano-Makiyama Y."/>
            <person name="Hidaka K."/>
        </authorList>
    </citation>
    <scope>NUCLEOTIDE SEQUENCE [LARGE SCALE GENOMIC DNA]</scope>
    <source>
        <strain evidence="13 14">NBRC 110142</strain>
    </source>
</reference>
<proteinExistence type="predicted"/>
<keyword evidence="14" id="KW-1185">Reference proteome</keyword>
<organism evidence="13 14">
    <name type="scientific">Deinococcus carri</name>
    <dbReference type="NCBI Taxonomy" id="1211323"/>
    <lineage>
        <taxon>Bacteria</taxon>
        <taxon>Thermotogati</taxon>
        <taxon>Deinococcota</taxon>
        <taxon>Deinococci</taxon>
        <taxon>Deinococcales</taxon>
        <taxon>Deinococcaceae</taxon>
        <taxon>Deinococcus</taxon>
    </lineage>
</organism>
<gene>
    <name evidence="13" type="ORF">Dcar01_03123</name>
</gene>
<dbReference type="Proteomes" id="UP001401887">
    <property type="component" value="Unassembled WGS sequence"/>
</dbReference>
<accession>A0ABP9WCP5</accession>
<dbReference type="SUPFAM" id="SSF81324">
    <property type="entry name" value="Voltage-gated potassium channels"/>
    <property type="match status" value="1"/>
</dbReference>
<evidence type="ECO:0000256" key="8">
    <source>
        <dbReference type="ARBA" id="ARBA00023065"/>
    </source>
</evidence>
<evidence type="ECO:0000256" key="6">
    <source>
        <dbReference type="ARBA" id="ARBA00022958"/>
    </source>
</evidence>
<keyword evidence="2" id="KW-0813">Transport</keyword>
<dbReference type="Gene3D" id="1.10.287.70">
    <property type="match status" value="1"/>
</dbReference>
<dbReference type="Pfam" id="PF00520">
    <property type="entry name" value="Ion_trans"/>
    <property type="match status" value="1"/>
</dbReference>
<evidence type="ECO:0000256" key="7">
    <source>
        <dbReference type="ARBA" id="ARBA00022989"/>
    </source>
</evidence>
<evidence type="ECO:0000313" key="13">
    <source>
        <dbReference type="EMBL" id="GAA5514368.1"/>
    </source>
</evidence>
<evidence type="ECO:0000256" key="1">
    <source>
        <dbReference type="ARBA" id="ARBA00004141"/>
    </source>
</evidence>
<dbReference type="InterPro" id="IPR028325">
    <property type="entry name" value="VG_K_chnl"/>
</dbReference>
<feature type="transmembrane region" description="Helical" evidence="11">
    <location>
        <begin position="102"/>
        <end position="123"/>
    </location>
</feature>
<dbReference type="PANTHER" id="PTHR11537:SF254">
    <property type="entry name" value="POTASSIUM VOLTAGE-GATED CHANNEL PROTEIN SHAB"/>
    <property type="match status" value="1"/>
</dbReference>
<keyword evidence="10" id="KW-0407">Ion channel</keyword>
<evidence type="ECO:0000256" key="10">
    <source>
        <dbReference type="ARBA" id="ARBA00023303"/>
    </source>
</evidence>
<protein>
    <recommendedName>
        <fullName evidence="12">Ion transport domain-containing protein</fullName>
    </recommendedName>
</protein>
<dbReference type="EMBL" id="BAABRP010000016">
    <property type="protein sequence ID" value="GAA5514368.1"/>
    <property type="molecule type" value="Genomic_DNA"/>
</dbReference>
<feature type="domain" description="Ion transport" evidence="12">
    <location>
        <begin position="28"/>
        <end position="244"/>
    </location>
</feature>
<sequence>MEAAQDTRAPWRVALGNIIFNADTPAGRVFDLGLIVAIFVSVLTVMLDSVAGVRLRYGPLLNDLELVLTALFTVEYLLRLISARQASHYARSFFGVVDLLSILPGYLALLLPAAQFLLIVRVLRLLRIFRIFKLVRFLSEANILQQAIQASLAKITVFVATVLTLVTIIGALMYVIEGPQNGFTSIPTSIYWAIVTLTTVGYGDIAPKTGLGKGLASLAMILGYGIIAVPTGIVTVGIANAQRAQAQAQNIPTTDLFPSRTCPRCGLRGHTPDARYCSRCGERLPELAAPVRP</sequence>
<feature type="transmembrane region" description="Helical" evidence="11">
    <location>
        <begin position="215"/>
        <end position="239"/>
    </location>
</feature>
<keyword evidence="7 11" id="KW-1133">Transmembrane helix</keyword>
<keyword evidence="3" id="KW-0633">Potassium transport</keyword>
<comment type="subcellular location">
    <subcellularLocation>
        <location evidence="1">Membrane</location>
        <topology evidence="1">Multi-pass membrane protein</topology>
    </subcellularLocation>
</comment>
<keyword evidence="6" id="KW-0630">Potassium</keyword>
<name>A0ABP9WCP5_9DEIO</name>
<comment type="caution">
    <text evidence="13">The sequence shown here is derived from an EMBL/GenBank/DDBJ whole genome shotgun (WGS) entry which is preliminary data.</text>
</comment>
<dbReference type="PRINTS" id="PR00169">
    <property type="entry name" value="KCHANNEL"/>
</dbReference>
<evidence type="ECO:0000313" key="14">
    <source>
        <dbReference type="Proteomes" id="UP001401887"/>
    </source>
</evidence>
<dbReference type="PANTHER" id="PTHR11537">
    <property type="entry name" value="VOLTAGE-GATED POTASSIUM CHANNEL"/>
    <property type="match status" value="1"/>
</dbReference>
<keyword evidence="5" id="KW-0631">Potassium channel</keyword>
<evidence type="ECO:0000256" key="9">
    <source>
        <dbReference type="ARBA" id="ARBA00023136"/>
    </source>
</evidence>
<dbReference type="InterPro" id="IPR005821">
    <property type="entry name" value="Ion_trans_dom"/>
</dbReference>
<evidence type="ECO:0000256" key="11">
    <source>
        <dbReference type="SAM" id="Phobius"/>
    </source>
</evidence>